<dbReference type="SUPFAM" id="SSF56112">
    <property type="entry name" value="Protein kinase-like (PK-like)"/>
    <property type="match status" value="1"/>
</dbReference>
<keyword evidence="4" id="KW-1185">Reference proteome</keyword>
<dbReference type="EMBL" id="LGRX02006744">
    <property type="protein sequence ID" value="KAK3276145.1"/>
    <property type="molecule type" value="Genomic_DNA"/>
</dbReference>
<gene>
    <name evidence="3" type="ORF">CYMTET_15761</name>
</gene>
<dbReference type="InterPro" id="IPR000719">
    <property type="entry name" value="Prot_kinase_dom"/>
</dbReference>
<dbReference type="GO" id="GO:0005737">
    <property type="term" value="C:cytoplasm"/>
    <property type="evidence" value="ECO:0007669"/>
    <property type="project" value="TreeGrafter"/>
</dbReference>
<evidence type="ECO:0000313" key="4">
    <source>
        <dbReference type="Proteomes" id="UP001190700"/>
    </source>
</evidence>
<organism evidence="3 4">
    <name type="scientific">Cymbomonas tetramitiformis</name>
    <dbReference type="NCBI Taxonomy" id="36881"/>
    <lineage>
        <taxon>Eukaryota</taxon>
        <taxon>Viridiplantae</taxon>
        <taxon>Chlorophyta</taxon>
        <taxon>Pyramimonadophyceae</taxon>
        <taxon>Pyramimonadales</taxon>
        <taxon>Pyramimonadaceae</taxon>
        <taxon>Cymbomonas</taxon>
    </lineage>
</organism>
<protein>
    <recommendedName>
        <fullName evidence="2">Protein kinase domain-containing protein</fullName>
    </recommendedName>
</protein>
<dbReference type="PANTHER" id="PTHR23257:SF958">
    <property type="entry name" value="SERINE_THREONINE-PROTEIN KINASE WNK4"/>
    <property type="match status" value="1"/>
</dbReference>
<name>A0AAE0GDC3_9CHLO</name>
<evidence type="ECO:0000313" key="3">
    <source>
        <dbReference type="EMBL" id="KAK3276145.1"/>
    </source>
</evidence>
<dbReference type="PROSITE" id="PS50011">
    <property type="entry name" value="PROTEIN_KINASE_DOM"/>
    <property type="match status" value="1"/>
</dbReference>
<dbReference type="Proteomes" id="UP001190700">
    <property type="component" value="Unassembled WGS sequence"/>
</dbReference>
<reference evidence="3 4" key="1">
    <citation type="journal article" date="2015" name="Genome Biol. Evol.">
        <title>Comparative Genomics of a Bacterivorous Green Alga Reveals Evolutionary Causalities and Consequences of Phago-Mixotrophic Mode of Nutrition.</title>
        <authorList>
            <person name="Burns J.A."/>
            <person name="Paasch A."/>
            <person name="Narechania A."/>
            <person name="Kim E."/>
        </authorList>
    </citation>
    <scope>NUCLEOTIDE SEQUENCE [LARGE SCALE GENOMIC DNA]</scope>
    <source>
        <strain evidence="3 4">PLY_AMNH</strain>
    </source>
</reference>
<dbReference type="GO" id="GO:0004672">
    <property type="term" value="F:protein kinase activity"/>
    <property type="evidence" value="ECO:0007669"/>
    <property type="project" value="InterPro"/>
</dbReference>
<dbReference type="GO" id="GO:0007165">
    <property type="term" value="P:signal transduction"/>
    <property type="evidence" value="ECO:0007669"/>
    <property type="project" value="TreeGrafter"/>
</dbReference>
<feature type="domain" description="Protein kinase" evidence="2">
    <location>
        <begin position="1"/>
        <end position="109"/>
    </location>
</feature>
<dbReference type="GO" id="GO:0005524">
    <property type="term" value="F:ATP binding"/>
    <property type="evidence" value="ECO:0007669"/>
    <property type="project" value="InterPro"/>
</dbReference>
<proteinExistence type="predicted"/>
<dbReference type="AlphaFoldDB" id="A0AAE0GDC3"/>
<dbReference type="InterPro" id="IPR001245">
    <property type="entry name" value="Ser-Thr/Tyr_kinase_cat_dom"/>
</dbReference>
<comment type="caution">
    <text evidence="3">The sequence shown here is derived from an EMBL/GenBank/DDBJ whole genome shotgun (WGS) entry which is preliminary data.</text>
</comment>
<sequence>WMSPETIEVGGSPGGSPAVYDMRSEVYALSILIWEIMTCEKPFADIRDRDSLVMHRVKHNGLRPGGGQRPIEIDADLWQMLERGWDSNPNVRPTAEELVCAIRAVQSTITPTSTPVQQSPVRLQSPSFHDVKRSF</sequence>
<dbReference type="PANTHER" id="PTHR23257">
    <property type="entry name" value="SERINE-THREONINE PROTEIN KINASE"/>
    <property type="match status" value="1"/>
</dbReference>
<accession>A0AAE0GDC3</accession>
<evidence type="ECO:0000259" key="2">
    <source>
        <dbReference type="PROSITE" id="PS50011"/>
    </source>
</evidence>
<feature type="compositionally biased region" description="Polar residues" evidence="1">
    <location>
        <begin position="111"/>
        <end position="127"/>
    </location>
</feature>
<dbReference type="InterPro" id="IPR050167">
    <property type="entry name" value="Ser_Thr_protein_kinase"/>
</dbReference>
<feature type="non-terminal residue" evidence="3">
    <location>
        <position position="1"/>
    </location>
</feature>
<dbReference type="Pfam" id="PF07714">
    <property type="entry name" value="PK_Tyr_Ser-Thr"/>
    <property type="match status" value="1"/>
</dbReference>
<dbReference type="InterPro" id="IPR011009">
    <property type="entry name" value="Kinase-like_dom_sf"/>
</dbReference>
<feature type="region of interest" description="Disordered" evidence="1">
    <location>
        <begin position="111"/>
        <end position="135"/>
    </location>
</feature>
<evidence type="ECO:0000256" key="1">
    <source>
        <dbReference type="SAM" id="MobiDB-lite"/>
    </source>
</evidence>
<dbReference type="Gene3D" id="1.10.510.10">
    <property type="entry name" value="Transferase(Phosphotransferase) domain 1"/>
    <property type="match status" value="1"/>
</dbReference>